<dbReference type="Gene3D" id="1.10.8.60">
    <property type="match status" value="1"/>
</dbReference>
<sequence>MPAPHMDGVRDRVRAYRDGVTHVDASRAGRGAGGQLPLPEAFMAVAAPMGWEHGCDLFPLTGAADDVVRPSQDRETLVEAGRRRLVGGQEDVISDALDLAHPAVG</sequence>
<gene>
    <name evidence="2" type="ORF">GCM10010345_38080</name>
</gene>
<comment type="caution">
    <text evidence="2">The sequence shown here is derived from an EMBL/GenBank/DDBJ whole genome shotgun (WGS) entry which is preliminary data.</text>
</comment>
<reference evidence="3" key="1">
    <citation type="journal article" date="2019" name="Int. J. Syst. Evol. Microbiol.">
        <title>The Global Catalogue of Microorganisms (GCM) 10K type strain sequencing project: providing services to taxonomists for standard genome sequencing and annotation.</title>
        <authorList>
            <consortium name="The Broad Institute Genomics Platform"/>
            <consortium name="The Broad Institute Genome Sequencing Center for Infectious Disease"/>
            <person name="Wu L."/>
            <person name="Ma J."/>
        </authorList>
    </citation>
    <scope>NUCLEOTIDE SEQUENCE [LARGE SCALE GENOMIC DNA]</scope>
    <source>
        <strain evidence="3">JCM 4733</strain>
    </source>
</reference>
<evidence type="ECO:0000313" key="3">
    <source>
        <dbReference type="Proteomes" id="UP000653644"/>
    </source>
</evidence>
<proteinExistence type="predicted"/>
<organism evidence="2 3">
    <name type="scientific">Streptomyces canarius</name>
    <dbReference type="NCBI Taxonomy" id="285453"/>
    <lineage>
        <taxon>Bacteria</taxon>
        <taxon>Bacillati</taxon>
        <taxon>Actinomycetota</taxon>
        <taxon>Actinomycetes</taxon>
        <taxon>Kitasatosporales</taxon>
        <taxon>Streptomycetaceae</taxon>
        <taxon>Streptomyces</taxon>
    </lineage>
</organism>
<evidence type="ECO:0000259" key="1">
    <source>
        <dbReference type="Pfam" id="PF07836"/>
    </source>
</evidence>
<dbReference type="SUPFAM" id="SSF89000">
    <property type="entry name" value="post-HMGL domain-like"/>
    <property type="match status" value="1"/>
</dbReference>
<name>A0ABQ3CPC6_9ACTN</name>
<dbReference type="EMBL" id="BMVN01000012">
    <property type="protein sequence ID" value="GHA29797.1"/>
    <property type="molecule type" value="Genomic_DNA"/>
</dbReference>
<dbReference type="InterPro" id="IPR012425">
    <property type="entry name" value="DmpG_comm"/>
</dbReference>
<keyword evidence="3" id="KW-1185">Reference proteome</keyword>
<evidence type="ECO:0000313" key="2">
    <source>
        <dbReference type="EMBL" id="GHA29797.1"/>
    </source>
</evidence>
<feature type="domain" description="DmpG-like communication" evidence="1">
    <location>
        <begin position="73"/>
        <end position="97"/>
    </location>
</feature>
<protein>
    <recommendedName>
        <fullName evidence="1">DmpG-like communication domain-containing protein</fullName>
    </recommendedName>
</protein>
<dbReference type="Proteomes" id="UP000653644">
    <property type="component" value="Unassembled WGS sequence"/>
</dbReference>
<dbReference type="Pfam" id="PF07836">
    <property type="entry name" value="DmpG_comm"/>
    <property type="match status" value="1"/>
</dbReference>
<accession>A0ABQ3CPC6</accession>